<dbReference type="SUPFAM" id="SSF46689">
    <property type="entry name" value="Homeodomain-like"/>
    <property type="match status" value="1"/>
</dbReference>
<keyword evidence="2" id="KW-0238">DNA-binding</keyword>
<dbReference type="Pfam" id="PF12625">
    <property type="entry name" value="Arabinose_bd"/>
    <property type="match status" value="1"/>
</dbReference>
<comment type="caution">
    <text evidence="5">The sequence shown here is derived from an EMBL/GenBank/DDBJ whole genome shotgun (WGS) entry which is preliminary data.</text>
</comment>
<dbReference type="Pfam" id="PF12833">
    <property type="entry name" value="HTH_18"/>
    <property type="match status" value="1"/>
</dbReference>
<evidence type="ECO:0000256" key="3">
    <source>
        <dbReference type="ARBA" id="ARBA00023163"/>
    </source>
</evidence>
<accession>A0ABX1GK52</accession>
<protein>
    <submittedName>
        <fullName evidence="5">AraC family transcriptional regulator</fullName>
    </submittedName>
</protein>
<dbReference type="InterPro" id="IPR018060">
    <property type="entry name" value="HTH_AraC"/>
</dbReference>
<dbReference type="RefSeq" id="WP_168451243.1">
    <property type="nucleotide sequence ID" value="NZ_JAAWWK010000005.1"/>
</dbReference>
<evidence type="ECO:0000313" key="6">
    <source>
        <dbReference type="Proteomes" id="UP000765845"/>
    </source>
</evidence>
<feature type="domain" description="HTH araC/xylS-type" evidence="4">
    <location>
        <begin position="235"/>
        <end position="335"/>
    </location>
</feature>
<dbReference type="SMART" id="SM00342">
    <property type="entry name" value="HTH_ARAC"/>
    <property type="match status" value="1"/>
</dbReference>
<dbReference type="InterPro" id="IPR032687">
    <property type="entry name" value="AraC-type_N"/>
</dbReference>
<dbReference type="Proteomes" id="UP000765845">
    <property type="component" value="Unassembled WGS sequence"/>
</dbReference>
<evidence type="ECO:0000259" key="4">
    <source>
        <dbReference type="PROSITE" id="PS01124"/>
    </source>
</evidence>
<dbReference type="PRINTS" id="PR00032">
    <property type="entry name" value="HTHARAC"/>
</dbReference>
<keyword evidence="3" id="KW-0804">Transcription</keyword>
<gene>
    <name evidence="5" type="ORF">HCU74_15065</name>
</gene>
<evidence type="ECO:0000256" key="1">
    <source>
        <dbReference type="ARBA" id="ARBA00023015"/>
    </source>
</evidence>
<organism evidence="5 6">
    <name type="scientific">Spongiibacter thalassae</name>
    <dbReference type="NCBI Taxonomy" id="2721624"/>
    <lineage>
        <taxon>Bacteria</taxon>
        <taxon>Pseudomonadati</taxon>
        <taxon>Pseudomonadota</taxon>
        <taxon>Gammaproteobacteria</taxon>
        <taxon>Cellvibrionales</taxon>
        <taxon>Spongiibacteraceae</taxon>
        <taxon>Spongiibacter</taxon>
    </lineage>
</organism>
<reference evidence="5 6" key="1">
    <citation type="submission" date="2020-04" db="EMBL/GenBank/DDBJ databases">
        <authorList>
            <person name="Yoon J."/>
        </authorList>
    </citation>
    <scope>NUCLEOTIDE SEQUENCE [LARGE SCALE GENOMIC DNA]</scope>
    <source>
        <strain evidence="5 6">KMU-166</strain>
    </source>
</reference>
<proteinExistence type="predicted"/>
<keyword evidence="1" id="KW-0805">Transcription regulation</keyword>
<dbReference type="PANTHER" id="PTHR47894:SF1">
    <property type="entry name" value="HTH-TYPE TRANSCRIPTIONAL REGULATOR VQSM"/>
    <property type="match status" value="1"/>
</dbReference>
<sequence length="335" mass="37779">MQAATVSPVYVRMALNGAIAKGYNPEEILQAQGLPPQILSNPRLRISTLAFAGLTQALVELLRDETVGLLARPSPIGTFSLMAKASLSCGNILESMQTWRDSTNWLSSSANSHTFFDSNGGFIAFNGQKSIGIKDSYIIESLMTGCHRFHCWLANEFLPIERVELVDSEPPFSSEHRFLFYGAPVHYGQKRNAMHFSGATLRQGNFRTREELSELFDHHIAAIMTQPRQSNRVSVKVRLWMERLFREEGGLPLLDEAASYLGLTEQTLRRRLKKEGYAFKQIKEDTRRDVAMHYIKQSSLSVEEIGLRLGFSDASAFIRAFKNWAGVTPLVYRKL</sequence>
<dbReference type="InterPro" id="IPR009057">
    <property type="entry name" value="Homeodomain-like_sf"/>
</dbReference>
<evidence type="ECO:0000313" key="5">
    <source>
        <dbReference type="EMBL" id="NKI18732.1"/>
    </source>
</evidence>
<dbReference type="InterPro" id="IPR020449">
    <property type="entry name" value="Tscrpt_reg_AraC-type_HTH"/>
</dbReference>
<dbReference type="PANTHER" id="PTHR47894">
    <property type="entry name" value="HTH-TYPE TRANSCRIPTIONAL REGULATOR GADX"/>
    <property type="match status" value="1"/>
</dbReference>
<dbReference type="EMBL" id="JAAWWK010000005">
    <property type="protein sequence ID" value="NKI18732.1"/>
    <property type="molecule type" value="Genomic_DNA"/>
</dbReference>
<keyword evidence="6" id="KW-1185">Reference proteome</keyword>
<name>A0ABX1GK52_9GAMM</name>
<dbReference type="PROSITE" id="PS01124">
    <property type="entry name" value="HTH_ARAC_FAMILY_2"/>
    <property type="match status" value="1"/>
</dbReference>
<dbReference type="Gene3D" id="1.10.10.60">
    <property type="entry name" value="Homeodomain-like"/>
    <property type="match status" value="1"/>
</dbReference>
<evidence type="ECO:0000256" key="2">
    <source>
        <dbReference type="ARBA" id="ARBA00023125"/>
    </source>
</evidence>